<feature type="signal peptide" evidence="2">
    <location>
        <begin position="1"/>
        <end position="34"/>
    </location>
</feature>
<proteinExistence type="predicted"/>
<dbReference type="InterPro" id="IPR020010">
    <property type="entry name" value="CHP03503"/>
</dbReference>
<feature type="transmembrane region" description="Helical" evidence="1">
    <location>
        <begin position="379"/>
        <end position="401"/>
    </location>
</feature>
<keyword evidence="1" id="KW-0812">Transmembrane</keyword>
<dbReference type="EMBL" id="CP045503">
    <property type="protein sequence ID" value="QPG57902.1"/>
    <property type="molecule type" value="Genomic_DNA"/>
</dbReference>
<keyword evidence="2" id="KW-0732">Signal</keyword>
<organism evidence="3 4">
    <name type="scientific">Shewanella eurypsychrophilus</name>
    <dbReference type="NCBI Taxonomy" id="2593656"/>
    <lineage>
        <taxon>Bacteria</taxon>
        <taxon>Pseudomonadati</taxon>
        <taxon>Pseudomonadota</taxon>
        <taxon>Gammaproteobacteria</taxon>
        <taxon>Alteromonadales</taxon>
        <taxon>Shewanellaceae</taxon>
        <taxon>Shewanella</taxon>
    </lineage>
</organism>
<name>A0ABX6V678_9GAMM</name>
<keyword evidence="1" id="KW-1133">Transmembrane helix</keyword>
<evidence type="ECO:0000256" key="2">
    <source>
        <dbReference type="SAM" id="SignalP"/>
    </source>
</evidence>
<dbReference type="RefSeq" id="WP_142870666.1">
    <property type="nucleotide sequence ID" value="NZ_CP045503.2"/>
</dbReference>
<keyword evidence="4" id="KW-1185">Reference proteome</keyword>
<keyword evidence="1" id="KW-0472">Membrane</keyword>
<accession>A0ABX6V678</accession>
<gene>
    <name evidence="3" type="ORF">FM038_010870</name>
</gene>
<evidence type="ECO:0000313" key="3">
    <source>
        <dbReference type="EMBL" id="QPG57902.1"/>
    </source>
</evidence>
<reference evidence="3" key="1">
    <citation type="submission" date="2021-07" db="EMBL/GenBank/DDBJ databases">
        <title>Shewanella sp. YLB-07 whole genome sequence.</title>
        <authorList>
            <person name="Yu L."/>
        </authorList>
    </citation>
    <scope>NUCLEOTIDE SEQUENCE</scope>
    <source>
        <strain evidence="3">YLB-08</strain>
    </source>
</reference>
<feature type="chain" id="PRO_5046601761" evidence="2">
    <location>
        <begin position="35"/>
        <end position="449"/>
    </location>
</feature>
<dbReference type="Proteomes" id="UP000316416">
    <property type="component" value="Chromosome"/>
</dbReference>
<protein>
    <submittedName>
        <fullName evidence="3">TIGR03503 family protein</fullName>
    </submittedName>
</protein>
<evidence type="ECO:0000256" key="1">
    <source>
        <dbReference type="SAM" id="Phobius"/>
    </source>
</evidence>
<evidence type="ECO:0000313" key="4">
    <source>
        <dbReference type="Proteomes" id="UP000316416"/>
    </source>
</evidence>
<dbReference type="NCBIfam" id="TIGR03503">
    <property type="entry name" value="TIGR03503 family protein"/>
    <property type="match status" value="1"/>
</dbReference>
<sequence>MSFKSLLPTKLAFVALVFGLSVSFCTLFSAVVHANTVASSEASVLKNRFRIDHMVDSLTLFVQRQYGSAPVVIVLPDGSKWYANRHPEEVQWVDGISGDIITIQNPLPGPWQLIGRVVEGSKIQKISKLGIEVELFPQPLFQGERLKVTAQLLGDEQRLRMPGLDYLVEWTARFVSEHLPGDENFAAGTLVVGSYKDYGEDLDERPDDGIFTGKINLNQPWGHYNLEVKVQNSVFTRESSQKFFLSAPPIEIDIIEPEDPLKDRWKLFVNVNSDAVKLSETHLDLELVGPAGLQLPVTLSGFETTQSEILLPEVSDFGSYRIKGMAATTSHNGREIVLSLPERFFNLIEPPKPPPTAEELAARAAKKAAIAEEKAKDDAIFWIITVNLTLLILGSLALLIWRKRRNLKEALAATQQRLDEQKKAKELGPALDEIDLTMPEDILEDEKAG</sequence>